<sequence>MMKPRTIWKGMNRERRRGLTLIEVLIVLTILLVIASLAVTNLIPMQRRAYENAARTQIKAFEQACDAYYLDLNDYPPSLDALIAPPADLPDPTKWNGPYLNAQAVPLDPWQHEYLYMYPPQRNTTGRPDIWSMGPDGVDGTEDDITNWGQ</sequence>
<dbReference type="EMBL" id="CP018477">
    <property type="protein sequence ID" value="ASV75769.1"/>
    <property type="molecule type" value="Genomic_DNA"/>
</dbReference>
<feature type="transmembrane region" description="Helical" evidence="11">
    <location>
        <begin position="21"/>
        <end position="43"/>
    </location>
</feature>
<keyword evidence="9 11" id="KW-0472">Membrane</keyword>
<protein>
    <recommendedName>
        <fullName evidence="3">Type II secretion system core protein G</fullName>
    </recommendedName>
</protein>
<reference evidence="13 14" key="1">
    <citation type="journal article" name="Front. Microbiol.">
        <title>Sugar Metabolism of the First Thermophilic Planctomycete Thermogutta terrifontis: Comparative Genomic and Transcriptomic Approaches.</title>
        <authorList>
            <person name="Elcheninov A.G."/>
            <person name="Menzel P."/>
            <person name="Gudbergsdottir S.R."/>
            <person name="Slesarev A.I."/>
            <person name="Kadnikov V.V."/>
            <person name="Krogh A."/>
            <person name="Bonch-Osmolovskaya E.A."/>
            <person name="Peng X."/>
            <person name="Kublanov I.V."/>
        </authorList>
    </citation>
    <scope>NUCLEOTIDE SEQUENCE [LARGE SCALE GENOMIC DNA]</scope>
    <source>
        <strain evidence="13 14">R1</strain>
    </source>
</reference>
<evidence type="ECO:0000313" key="14">
    <source>
        <dbReference type="Proteomes" id="UP000215086"/>
    </source>
</evidence>
<dbReference type="Proteomes" id="UP000215086">
    <property type="component" value="Chromosome"/>
</dbReference>
<dbReference type="KEGG" id="ttf:THTE_3167"/>
<dbReference type="GO" id="GO:0015627">
    <property type="term" value="C:type II protein secretion system complex"/>
    <property type="evidence" value="ECO:0007669"/>
    <property type="project" value="InterPro"/>
</dbReference>
<dbReference type="InterPro" id="IPR013545">
    <property type="entry name" value="T2SS_protein-GspG_C"/>
</dbReference>
<comment type="subcellular location">
    <subcellularLocation>
        <location evidence="1">Cell inner membrane</location>
        <topology evidence="1">Single-pass membrane protein</topology>
    </subcellularLocation>
</comment>
<evidence type="ECO:0000256" key="9">
    <source>
        <dbReference type="ARBA" id="ARBA00023136"/>
    </source>
</evidence>
<dbReference type="SUPFAM" id="SSF54523">
    <property type="entry name" value="Pili subunits"/>
    <property type="match status" value="1"/>
</dbReference>
<organism evidence="13 14">
    <name type="scientific">Thermogutta terrifontis</name>
    <dbReference type="NCBI Taxonomy" id="1331910"/>
    <lineage>
        <taxon>Bacteria</taxon>
        <taxon>Pseudomonadati</taxon>
        <taxon>Planctomycetota</taxon>
        <taxon>Planctomycetia</taxon>
        <taxon>Pirellulales</taxon>
        <taxon>Thermoguttaceae</taxon>
        <taxon>Thermogutta</taxon>
    </lineage>
</organism>
<keyword evidence="4" id="KW-1003">Cell membrane</keyword>
<feature type="region of interest" description="Disordered" evidence="10">
    <location>
        <begin position="127"/>
        <end position="150"/>
    </location>
</feature>
<evidence type="ECO:0000259" key="12">
    <source>
        <dbReference type="Pfam" id="PF08334"/>
    </source>
</evidence>
<accession>A0A286RII0</accession>
<keyword evidence="8 11" id="KW-1133">Transmembrane helix</keyword>
<evidence type="ECO:0000256" key="6">
    <source>
        <dbReference type="ARBA" id="ARBA00022519"/>
    </source>
</evidence>
<feature type="compositionally biased region" description="Acidic residues" evidence="10">
    <location>
        <begin position="139"/>
        <end position="150"/>
    </location>
</feature>
<evidence type="ECO:0000256" key="11">
    <source>
        <dbReference type="SAM" id="Phobius"/>
    </source>
</evidence>
<dbReference type="Pfam" id="PF07963">
    <property type="entry name" value="N_methyl"/>
    <property type="match status" value="1"/>
</dbReference>
<gene>
    <name evidence="13" type="ORF">THTE_3167</name>
</gene>
<feature type="domain" description="Type II secretion system protein GspG C-terminal" evidence="12">
    <location>
        <begin position="42"/>
        <end position="148"/>
    </location>
</feature>
<dbReference type="NCBIfam" id="TIGR01710">
    <property type="entry name" value="typeII_sec_gspG"/>
    <property type="match status" value="1"/>
</dbReference>
<dbReference type="PROSITE" id="PS00409">
    <property type="entry name" value="PROKAR_NTER_METHYL"/>
    <property type="match status" value="1"/>
</dbReference>
<evidence type="ECO:0000256" key="5">
    <source>
        <dbReference type="ARBA" id="ARBA00022481"/>
    </source>
</evidence>
<dbReference type="PANTHER" id="PTHR30093">
    <property type="entry name" value="GENERAL SECRETION PATHWAY PROTEIN G"/>
    <property type="match status" value="1"/>
</dbReference>
<keyword evidence="7 11" id="KW-0812">Transmembrane</keyword>
<evidence type="ECO:0000256" key="3">
    <source>
        <dbReference type="ARBA" id="ARBA00020042"/>
    </source>
</evidence>
<dbReference type="Pfam" id="PF08334">
    <property type="entry name" value="T2SSG"/>
    <property type="match status" value="1"/>
</dbReference>
<evidence type="ECO:0000256" key="8">
    <source>
        <dbReference type="ARBA" id="ARBA00022989"/>
    </source>
</evidence>
<dbReference type="InterPro" id="IPR012902">
    <property type="entry name" value="N_methyl_site"/>
</dbReference>
<keyword evidence="5" id="KW-0488">Methylation</keyword>
<evidence type="ECO:0000256" key="10">
    <source>
        <dbReference type="SAM" id="MobiDB-lite"/>
    </source>
</evidence>
<proteinExistence type="inferred from homology"/>
<dbReference type="GO" id="GO:0015628">
    <property type="term" value="P:protein secretion by the type II secretion system"/>
    <property type="evidence" value="ECO:0007669"/>
    <property type="project" value="InterPro"/>
</dbReference>
<name>A0A286RII0_9BACT</name>
<dbReference type="Gene3D" id="3.30.700.10">
    <property type="entry name" value="Glycoprotein, Type 4 Pilin"/>
    <property type="match status" value="1"/>
</dbReference>
<evidence type="ECO:0000256" key="2">
    <source>
        <dbReference type="ARBA" id="ARBA00009984"/>
    </source>
</evidence>
<dbReference type="InterPro" id="IPR000983">
    <property type="entry name" value="Bac_GSPG_pilin"/>
</dbReference>
<evidence type="ECO:0000256" key="1">
    <source>
        <dbReference type="ARBA" id="ARBA00004377"/>
    </source>
</evidence>
<evidence type="ECO:0000256" key="7">
    <source>
        <dbReference type="ARBA" id="ARBA00022692"/>
    </source>
</evidence>
<dbReference type="GO" id="GO:0005886">
    <property type="term" value="C:plasma membrane"/>
    <property type="evidence" value="ECO:0007669"/>
    <property type="project" value="UniProtKB-SubCell"/>
</dbReference>
<dbReference type="InterPro" id="IPR045584">
    <property type="entry name" value="Pilin-like"/>
</dbReference>
<dbReference type="InterPro" id="IPR010054">
    <property type="entry name" value="Type2_sec_GspG"/>
</dbReference>
<keyword evidence="14" id="KW-1185">Reference proteome</keyword>
<comment type="similarity">
    <text evidence="2">Belongs to the GSP G family.</text>
</comment>
<evidence type="ECO:0000256" key="4">
    <source>
        <dbReference type="ARBA" id="ARBA00022475"/>
    </source>
</evidence>
<keyword evidence="6" id="KW-0997">Cell inner membrane</keyword>
<dbReference type="AlphaFoldDB" id="A0A286RII0"/>
<evidence type="ECO:0000313" key="13">
    <source>
        <dbReference type="EMBL" id="ASV75769.1"/>
    </source>
</evidence>
<dbReference type="PRINTS" id="PR00813">
    <property type="entry name" value="BCTERIALGSPG"/>
</dbReference>
<dbReference type="NCBIfam" id="TIGR02532">
    <property type="entry name" value="IV_pilin_GFxxxE"/>
    <property type="match status" value="1"/>
</dbReference>
<dbReference type="PANTHER" id="PTHR30093:SF44">
    <property type="entry name" value="TYPE II SECRETION SYSTEM CORE PROTEIN G"/>
    <property type="match status" value="1"/>
</dbReference>